<comment type="caution">
    <text evidence="1">The sequence shown here is derived from an EMBL/GenBank/DDBJ whole genome shotgun (WGS) entry which is preliminary data.</text>
</comment>
<dbReference type="NCBIfam" id="TIGR01200">
    <property type="entry name" value="GLPGLI"/>
    <property type="match status" value="1"/>
</dbReference>
<evidence type="ECO:0000313" key="2">
    <source>
        <dbReference type="Proteomes" id="UP000267844"/>
    </source>
</evidence>
<gene>
    <name evidence="1" type="ORF">EGI89_02735</name>
</gene>
<dbReference type="Pfam" id="PF09697">
    <property type="entry name" value="Porph_ging"/>
    <property type="match status" value="1"/>
</dbReference>
<name>A0A427BSN7_9FLAO</name>
<dbReference type="AlphaFoldDB" id="A0A427BSN7"/>
<dbReference type="Proteomes" id="UP000267844">
    <property type="component" value="Unassembled WGS sequence"/>
</dbReference>
<dbReference type="InterPro" id="IPR005901">
    <property type="entry name" value="GLPGLI"/>
</dbReference>
<accession>A0A427BSN7</accession>
<evidence type="ECO:0000313" key="1">
    <source>
        <dbReference type="EMBL" id="RRT93793.1"/>
    </source>
</evidence>
<protein>
    <submittedName>
        <fullName evidence="1">GLPGLI family protein</fullName>
    </submittedName>
</protein>
<dbReference type="RefSeq" id="WP_125349063.1">
    <property type="nucleotide sequence ID" value="NZ_RHPN01000003.1"/>
</dbReference>
<sequence>MKLSLLLFILSFNIYAQNIEVLYEKYTIFDAEKSNYSMTVNDVKLSKSEVVKRLNEQMKIPKEFSLITNKEISNYKAYEKIDNNNEGSRTTSYTLSSNGGNGDLVKQFVSGFYYHEADVYGKKFVIKDSLQNFNWVLTKETKTINGFNVKKATAKIKDVNLTAWYAVDLPYKTGPDKYQGLPGLILEVVQVNNDDINTVISYKAVSIIENKKNKLELPKKGKIVSLEEYKVNYKEIIDKQNEMISEGVSKD</sequence>
<proteinExistence type="predicted"/>
<organism evidence="1 2">
    <name type="scientific">Empedobacter falsenii</name>
    <dbReference type="NCBI Taxonomy" id="343874"/>
    <lineage>
        <taxon>Bacteria</taxon>
        <taxon>Pseudomonadati</taxon>
        <taxon>Bacteroidota</taxon>
        <taxon>Flavobacteriia</taxon>
        <taxon>Flavobacteriales</taxon>
        <taxon>Weeksellaceae</taxon>
        <taxon>Empedobacter</taxon>
    </lineage>
</organism>
<dbReference type="EMBL" id="RHPO01000003">
    <property type="protein sequence ID" value="RRT93793.1"/>
    <property type="molecule type" value="Genomic_DNA"/>
</dbReference>
<reference evidence="1 2" key="1">
    <citation type="submission" date="2018-10" db="EMBL/GenBank/DDBJ databases">
        <title>Transmission dynamics of multidrug resistant bacteria on intensive care unit surfaces.</title>
        <authorList>
            <person name="D'Souza A.W."/>
            <person name="Potter R.F."/>
            <person name="Wallace M."/>
            <person name="Shupe A."/>
            <person name="Patel S."/>
            <person name="Sun S."/>
            <person name="Gul D."/>
            <person name="Kwon J.H."/>
            <person name="Andleeb S."/>
            <person name="Burnham C.-A.D."/>
            <person name="Dantas G."/>
        </authorList>
    </citation>
    <scope>NUCLEOTIDE SEQUENCE [LARGE SCALE GENOMIC DNA]</scope>
    <source>
        <strain evidence="1 2">WF_348</strain>
    </source>
</reference>